<evidence type="ECO:0000256" key="1">
    <source>
        <dbReference type="ARBA" id="ARBA00001164"/>
    </source>
</evidence>
<dbReference type="InterPro" id="IPR013785">
    <property type="entry name" value="Aldolase_TIM"/>
</dbReference>
<dbReference type="InterPro" id="IPR044643">
    <property type="entry name" value="TrpF_fam"/>
</dbReference>
<dbReference type="SUPFAM" id="SSF51366">
    <property type="entry name" value="Ribulose-phoshate binding barrel"/>
    <property type="match status" value="1"/>
</dbReference>
<sequence>MSAATMIKVCGLVDPTEMELLGATGVTHAGVWWEVPGSSRSLDTDGLRRMAVPGGPDGCLVTFSADVEGIADALAALGGSCVQLHAFQPPSAVAALRRRVPSTTRILKVLHVDRGRLLERPFVGAYTRAGVDAYVVDTIDGGRIGSTGVATDPGTLLAIGACLDRPFVVAGGVDASRAGELDAVRRHPGWHGIDVDSSARDEHGALDPARIDDLVAAWGAGSLVGAGAVPVAEPAA</sequence>
<reference evidence="11" key="1">
    <citation type="submission" date="2020-12" db="EMBL/GenBank/DDBJ databases">
        <title>Sanguibacter suaedae sp. nov., isolated from Suaeda aralocaspica.</title>
        <authorList>
            <person name="Ma Q."/>
        </authorList>
    </citation>
    <scope>NUCLEOTIDE SEQUENCE</scope>
    <source>
        <strain evidence="11">YZGR15</strain>
    </source>
</reference>
<evidence type="ECO:0000256" key="8">
    <source>
        <dbReference type="ARBA" id="ARBA00023235"/>
    </source>
</evidence>
<dbReference type="Pfam" id="PF00697">
    <property type="entry name" value="PRAI"/>
    <property type="match status" value="1"/>
</dbReference>
<comment type="catalytic activity">
    <reaction evidence="1 9">
        <text>N-(5-phospho-beta-D-ribosyl)anthranilate = 1-(2-carboxyphenylamino)-1-deoxy-D-ribulose 5-phosphate</text>
        <dbReference type="Rhea" id="RHEA:21540"/>
        <dbReference type="ChEBI" id="CHEBI:18277"/>
        <dbReference type="ChEBI" id="CHEBI:58613"/>
        <dbReference type="EC" id="5.3.1.24"/>
    </reaction>
</comment>
<proteinExistence type="inferred from homology"/>
<dbReference type="InterPro" id="IPR001240">
    <property type="entry name" value="PRAI_dom"/>
</dbReference>
<dbReference type="Proteomes" id="UP000602087">
    <property type="component" value="Unassembled WGS sequence"/>
</dbReference>
<dbReference type="EC" id="5.3.1.24" evidence="3 9"/>
<organism evidence="11 12">
    <name type="scientific">Sanguibacter suaedae</name>
    <dbReference type="NCBI Taxonomy" id="2795737"/>
    <lineage>
        <taxon>Bacteria</taxon>
        <taxon>Bacillati</taxon>
        <taxon>Actinomycetota</taxon>
        <taxon>Actinomycetes</taxon>
        <taxon>Micrococcales</taxon>
        <taxon>Sanguibacteraceae</taxon>
        <taxon>Sanguibacter</taxon>
    </lineage>
</organism>
<evidence type="ECO:0000256" key="5">
    <source>
        <dbReference type="ARBA" id="ARBA00022605"/>
    </source>
</evidence>
<evidence type="ECO:0000313" key="12">
    <source>
        <dbReference type="Proteomes" id="UP000602087"/>
    </source>
</evidence>
<name>A0A934M7C9_9MICO</name>
<comment type="similarity">
    <text evidence="9">Belongs to the TrpF family.</text>
</comment>
<dbReference type="InterPro" id="IPR011060">
    <property type="entry name" value="RibuloseP-bd_barrel"/>
</dbReference>
<dbReference type="GO" id="GO:0004640">
    <property type="term" value="F:phosphoribosylanthranilate isomerase activity"/>
    <property type="evidence" value="ECO:0007669"/>
    <property type="project" value="UniProtKB-UniRule"/>
</dbReference>
<evidence type="ECO:0000256" key="6">
    <source>
        <dbReference type="ARBA" id="ARBA00022822"/>
    </source>
</evidence>
<dbReference type="RefSeq" id="WP_198733828.1">
    <property type="nucleotide sequence ID" value="NZ_JAEINH010000007.1"/>
</dbReference>
<evidence type="ECO:0000256" key="9">
    <source>
        <dbReference type="HAMAP-Rule" id="MF_00135"/>
    </source>
</evidence>
<dbReference type="Gene3D" id="3.20.20.70">
    <property type="entry name" value="Aldolase class I"/>
    <property type="match status" value="1"/>
</dbReference>
<evidence type="ECO:0000256" key="3">
    <source>
        <dbReference type="ARBA" id="ARBA00012572"/>
    </source>
</evidence>
<evidence type="ECO:0000256" key="7">
    <source>
        <dbReference type="ARBA" id="ARBA00023141"/>
    </source>
</evidence>
<dbReference type="PANTHER" id="PTHR42894">
    <property type="entry name" value="N-(5'-PHOSPHORIBOSYL)ANTHRANILATE ISOMERASE"/>
    <property type="match status" value="1"/>
</dbReference>
<evidence type="ECO:0000256" key="2">
    <source>
        <dbReference type="ARBA" id="ARBA00004664"/>
    </source>
</evidence>
<keyword evidence="5 9" id="KW-0028">Amino-acid biosynthesis</keyword>
<dbReference type="AlphaFoldDB" id="A0A934M7C9"/>
<comment type="pathway">
    <text evidence="2 9">Amino-acid biosynthesis; L-tryptophan biosynthesis; L-tryptophan from chorismate: step 3/5.</text>
</comment>
<keyword evidence="12" id="KW-1185">Reference proteome</keyword>
<evidence type="ECO:0000313" key="11">
    <source>
        <dbReference type="EMBL" id="MBI9115257.1"/>
    </source>
</evidence>
<evidence type="ECO:0000259" key="10">
    <source>
        <dbReference type="Pfam" id="PF00697"/>
    </source>
</evidence>
<protein>
    <recommendedName>
        <fullName evidence="4 9">N-(5'-phosphoribosyl)anthranilate isomerase</fullName>
        <shortName evidence="9">PRAI</shortName>
        <ecNumber evidence="3 9">5.3.1.24</ecNumber>
    </recommendedName>
</protein>
<dbReference type="EMBL" id="JAEINH010000007">
    <property type="protein sequence ID" value="MBI9115257.1"/>
    <property type="molecule type" value="Genomic_DNA"/>
</dbReference>
<comment type="caution">
    <text evidence="11">The sequence shown here is derived from an EMBL/GenBank/DDBJ whole genome shotgun (WGS) entry which is preliminary data.</text>
</comment>
<keyword evidence="6 9" id="KW-0822">Tryptophan biosynthesis</keyword>
<keyword evidence="7 9" id="KW-0057">Aromatic amino acid biosynthesis</keyword>
<gene>
    <name evidence="9" type="primary">trpF</name>
    <name evidence="11" type="ORF">JAV76_09570</name>
</gene>
<dbReference type="PANTHER" id="PTHR42894:SF1">
    <property type="entry name" value="N-(5'-PHOSPHORIBOSYL)ANTHRANILATE ISOMERASE"/>
    <property type="match status" value="1"/>
</dbReference>
<feature type="domain" description="N-(5'phosphoribosyl) anthranilate isomerase (PRAI)" evidence="10">
    <location>
        <begin position="36"/>
        <end position="215"/>
    </location>
</feature>
<dbReference type="HAMAP" id="MF_00135">
    <property type="entry name" value="PRAI"/>
    <property type="match status" value="1"/>
</dbReference>
<evidence type="ECO:0000256" key="4">
    <source>
        <dbReference type="ARBA" id="ARBA00022272"/>
    </source>
</evidence>
<keyword evidence="8 9" id="KW-0413">Isomerase</keyword>
<accession>A0A934M7C9</accession>
<dbReference type="GO" id="GO:0000162">
    <property type="term" value="P:L-tryptophan biosynthetic process"/>
    <property type="evidence" value="ECO:0007669"/>
    <property type="project" value="UniProtKB-UniRule"/>
</dbReference>